<proteinExistence type="predicted"/>
<dbReference type="Proteomes" id="UP000316008">
    <property type="component" value="Unassembled WGS sequence"/>
</dbReference>
<keyword evidence="3" id="KW-1185">Reference proteome</keyword>
<dbReference type="EMBL" id="VLPL01000011">
    <property type="protein sequence ID" value="TSJ39804.1"/>
    <property type="molecule type" value="Genomic_DNA"/>
</dbReference>
<dbReference type="InterPro" id="IPR010499">
    <property type="entry name" value="AraC_E-bd"/>
</dbReference>
<dbReference type="InterPro" id="IPR029441">
    <property type="entry name" value="Cass2"/>
</dbReference>
<dbReference type="Gene3D" id="3.20.80.10">
    <property type="entry name" value="Regulatory factor, effector binding domain"/>
    <property type="match status" value="1"/>
</dbReference>
<dbReference type="RefSeq" id="WP_144334472.1">
    <property type="nucleotide sequence ID" value="NZ_VLPL01000011.1"/>
</dbReference>
<dbReference type="PANTHER" id="PTHR36444:SF2">
    <property type="entry name" value="TRANSCRIPTIONAL REGULATOR PROTEIN YOBU-RELATED"/>
    <property type="match status" value="1"/>
</dbReference>
<feature type="domain" description="AraC effector-binding" evidence="1">
    <location>
        <begin position="1"/>
        <end position="151"/>
    </location>
</feature>
<organism evidence="2 3">
    <name type="scientific">Fluviicola chungangensis</name>
    <dbReference type="NCBI Taxonomy" id="2597671"/>
    <lineage>
        <taxon>Bacteria</taxon>
        <taxon>Pseudomonadati</taxon>
        <taxon>Bacteroidota</taxon>
        <taxon>Flavobacteriia</taxon>
        <taxon>Flavobacteriales</taxon>
        <taxon>Crocinitomicaceae</taxon>
        <taxon>Fluviicola</taxon>
    </lineage>
</organism>
<accession>A0A556MIR4</accession>
<protein>
    <submittedName>
        <fullName evidence="2">AraC family transcriptional regulator</fullName>
    </submittedName>
</protein>
<dbReference type="OrthoDB" id="9801008at2"/>
<comment type="caution">
    <text evidence="2">The sequence shown here is derived from an EMBL/GenBank/DDBJ whole genome shotgun (WGS) entry which is preliminary data.</text>
</comment>
<dbReference type="AlphaFoldDB" id="A0A556MIR4"/>
<dbReference type="SMART" id="SM00871">
    <property type="entry name" value="AraC_E_bind"/>
    <property type="match status" value="1"/>
</dbReference>
<gene>
    <name evidence="2" type="ORF">FO442_17265</name>
</gene>
<reference evidence="2 3" key="1">
    <citation type="submission" date="2019-07" db="EMBL/GenBank/DDBJ databases">
        <authorList>
            <person name="Huq M.A."/>
        </authorList>
    </citation>
    <scope>NUCLEOTIDE SEQUENCE [LARGE SCALE GENOMIC DNA]</scope>
    <source>
        <strain evidence="2 3">MAH-3</strain>
    </source>
</reference>
<name>A0A556MIR4_9FLAO</name>
<evidence type="ECO:0000259" key="1">
    <source>
        <dbReference type="SMART" id="SM00871"/>
    </source>
</evidence>
<dbReference type="PANTHER" id="PTHR36444">
    <property type="entry name" value="TRANSCRIPTIONAL REGULATOR PROTEIN YOBU-RELATED"/>
    <property type="match status" value="1"/>
</dbReference>
<dbReference type="InterPro" id="IPR053182">
    <property type="entry name" value="YobU-like_regulator"/>
</dbReference>
<dbReference type="Pfam" id="PF14526">
    <property type="entry name" value="Cass2"/>
    <property type="match status" value="1"/>
</dbReference>
<evidence type="ECO:0000313" key="3">
    <source>
        <dbReference type="Proteomes" id="UP000316008"/>
    </source>
</evidence>
<dbReference type="SUPFAM" id="SSF55136">
    <property type="entry name" value="Probable bacterial effector-binding domain"/>
    <property type="match status" value="1"/>
</dbReference>
<evidence type="ECO:0000313" key="2">
    <source>
        <dbReference type="EMBL" id="TSJ39804.1"/>
    </source>
</evidence>
<dbReference type="InterPro" id="IPR011256">
    <property type="entry name" value="Reg_factor_effector_dom_sf"/>
</dbReference>
<sequence length="151" mass="16916">MKQQKGFKVIGISTETSNLNGEAASAIGALWGQFISENLLEKIPNQLNSDIVCIYTDYESDYTGKYTCILGLRVSSLDTVPAGLIGREFPGGNYQSFLAKGSLPEAIVDTWKSIWDQDETLNRSYTYDYEVYDERSRLGDESEVDIYIAKK</sequence>